<protein>
    <submittedName>
        <fullName evidence="1">Uncharacterized protein</fullName>
    </submittedName>
</protein>
<sequence length="22" mass="2688">MFESSSIWVRICIFSFFRCLLC</sequence>
<organism evidence="1 2">
    <name type="scientific">Colocasia esculenta</name>
    <name type="common">Wild taro</name>
    <name type="synonym">Arum esculentum</name>
    <dbReference type="NCBI Taxonomy" id="4460"/>
    <lineage>
        <taxon>Eukaryota</taxon>
        <taxon>Viridiplantae</taxon>
        <taxon>Streptophyta</taxon>
        <taxon>Embryophyta</taxon>
        <taxon>Tracheophyta</taxon>
        <taxon>Spermatophyta</taxon>
        <taxon>Magnoliopsida</taxon>
        <taxon>Liliopsida</taxon>
        <taxon>Araceae</taxon>
        <taxon>Aroideae</taxon>
        <taxon>Colocasieae</taxon>
        <taxon>Colocasia</taxon>
    </lineage>
</organism>
<keyword evidence="2" id="KW-1185">Reference proteome</keyword>
<dbReference type="AlphaFoldDB" id="A0A843UDI4"/>
<dbReference type="Proteomes" id="UP000652761">
    <property type="component" value="Unassembled WGS sequence"/>
</dbReference>
<dbReference type="EMBL" id="NMUH01000720">
    <property type="protein sequence ID" value="MQL83812.1"/>
    <property type="molecule type" value="Genomic_DNA"/>
</dbReference>
<proteinExistence type="predicted"/>
<comment type="caution">
    <text evidence="1">The sequence shown here is derived from an EMBL/GenBank/DDBJ whole genome shotgun (WGS) entry which is preliminary data.</text>
</comment>
<evidence type="ECO:0000313" key="2">
    <source>
        <dbReference type="Proteomes" id="UP000652761"/>
    </source>
</evidence>
<evidence type="ECO:0000313" key="1">
    <source>
        <dbReference type="EMBL" id="MQL83812.1"/>
    </source>
</evidence>
<name>A0A843UDI4_COLES</name>
<gene>
    <name evidence="1" type="ORF">Taro_016316</name>
</gene>
<reference evidence="1" key="1">
    <citation type="submission" date="2017-07" db="EMBL/GenBank/DDBJ databases">
        <title>Taro Niue Genome Assembly and Annotation.</title>
        <authorList>
            <person name="Atibalentja N."/>
            <person name="Keating K."/>
            <person name="Fields C.J."/>
        </authorList>
    </citation>
    <scope>NUCLEOTIDE SEQUENCE</scope>
    <source>
        <strain evidence="1">Niue_2</strain>
        <tissue evidence="1">Leaf</tissue>
    </source>
</reference>
<accession>A0A843UDI4</accession>